<evidence type="ECO:0000256" key="1">
    <source>
        <dbReference type="SAM" id="SignalP"/>
    </source>
</evidence>
<organism evidence="2 3">
    <name type="scientific">Fusarium venenatum</name>
    <dbReference type="NCBI Taxonomy" id="56646"/>
    <lineage>
        <taxon>Eukaryota</taxon>
        <taxon>Fungi</taxon>
        <taxon>Dikarya</taxon>
        <taxon>Ascomycota</taxon>
        <taxon>Pezizomycotina</taxon>
        <taxon>Sordariomycetes</taxon>
        <taxon>Hypocreomycetidae</taxon>
        <taxon>Hypocreales</taxon>
        <taxon>Nectriaceae</taxon>
        <taxon>Fusarium</taxon>
    </lineage>
</organism>
<feature type="signal peptide" evidence="1">
    <location>
        <begin position="1"/>
        <end position="20"/>
    </location>
</feature>
<keyword evidence="3" id="KW-1185">Reference proteome</keyword>
<evidence type="ECO:0008006" key="4">
    <source>
        <dbReference type="Google" id="ProtNLM"/>
    </source>
</evidence>
<dbReference type="AlphaFoldDB" id="A0A2L2SZR1"/>
<feature type="chain" id="PRO_5014772684" description="Ubiquitin 3 binding protein But2 C-terminal domain-containing protein" evidence="1">
    <location>
        <begin position="21"/>
        <end position="135"/>
    </location>
</feature>
<evidence type="ECO:0000313" key="2">
    <source>
        <dbReference type="EMBL" id="CEI63664.1"/>
    </source>
</evidence>
<protein>
    <recommendedName>
        <fullName evidence="4">Ubiquitin 3 binding protein But2 C-terminal domain-containing protein</fullName>
    </recommendedName>
</protein>
<keyword evidence="1" id="KW-0732">Signal</keyword>
<dbReference type="EMBL" id="LN649229">
    <property type="protein sequence ID" value="CEI63664.1"/>
    <property type="molecule type" value="Genomic_DNA"/>
</dbReference>
<reference evidence="3" key="1">
    <citation type="submission" date="2014-10" db="EMBL/GenBank/DDBJ databases">
        <authorList>
            <person name="King R."/>
        </authorList>
    </citation>
    <scope>NUCLEOTIDE SEQUENCE [LARGE SCALE GENOMIC DNA]</scope>
    <source>
        <strain evidence="3">A3/5</strain>
    </source>
</reference>
<evidence type="ECO:0000313" key="3">
    <source>
        <dbReference type="Proteomes" id="UP000245910"/>
    </source>
</evidence>
<dbReference type="Proteomes" id="UP000245910">
    <property type="component" value="Chromosome I"/>
</dbReference>
<sequence>MQLTNFITLTAAFFTAASVAAPAPQATVTIIARDKAIPNSKTTLSIPLGKLTHPSDLSWSTLTLDKLTIKNGQDLQRPPTIDLINCQMYKDKNGVSLESFRFNKATPADVTPLTTQINLSMGWILCYVEGDSVPK</sequence>
<accession>A0A2L2SZR1</accession>
<name>A0A2L2SZR1_9HYPO</name>
<proteinExistence type="predicted"/>